<evidence type="ECO:0000313" key="2">
    <source>
        <dbReference type="Proteomes" id="UP000009168"/>
    </source>
</evidence>
<gene>
    <name evidence="1" type="ORF">TTHERM_000011798</name>
</gene>
<dbReference type="RefSeq" id="XP_012651125.1">
    <property type="nucleotide sequence ID" value="XM_012795671.1"/>
</dbReference>
<protein>
    <submittedName>
        <fullName evidence="1">Uncharacterized protein</fullName>
    </submittedName>
</protein>
<keyword evidence="2" id="KW-1185">Reference proteome</keyword>
<organism evidence="1 2">
    <name type="scientific">Tetrahymena thermophila (strain SB210)</name>
    <dbReference type="NCBI Taxonomy" id="312017"/>
    <lineage>
        <taxon>Eukaryota</taxon>
        <taxon>Sar</taxon>
        <taxon>Alveolata</taxon>
        <taxon>Ciliophora</taxon>
        <taxon>Intramacronucleata</taxon>
        <taxon>Oligohymenophorea</taxon>
        <taxon>Hymenostomatida</taxon>
        <taxon>Tetrahymenina</taxon>
        <taxon>Tetrahymenidae</taxon>
        <taxon>Tetrahymena</taxon>
    </lineage>
</organism>
<dbReference type="EMBL" id="GG662845">
    <property type="protein sequence ID" value="EWS76341.1"/>
    <property type="molecule type" value="Genomic_DNA"/>
</dbReference>
<evidence type="ECO:0000313" key="1">
    <source>
        <dbReference type="EMBL" id="EWS76341.1"/>
    </source>
</evidence>
<dbReference type="GeneID" id="24436806"/>
<accession>W7XKA7</accession>
<sequence>MGKEMLEEGVSNNKQMRGISDTLDSRYWKGGYKSKSVTRAAVHGVYHAGVGICKLYHGNAKGFHAELCRAGEQFAKMGVNILNDLNNKEYIEEVIEDYL</sequence>
<dbReference type="Proteomes" id="UP000009168">
    <property type="component" value="Unassembled WGS sequence"/>
</dbReference>
<dbReference type="AlphaFoldDB" id="W7XKA7"/>
<dbReference type="HOGENOM" id="CLU_181858_0_0_1"/>
<name>W7XKA7_TETTS</name>
<dbReference type="InParanoid" id="W7XKA7"/>
<dbReference type="KEGG" id="tet:TTHERM_000011798"/>
<reference evidence="2" key="1">
    <citation type="journal article" date="2006" name="PLoS Biol.">
        <title>Macronuclear genome sequence of the ciliate Tetrahymena thermophila, a model eukaryote.</title>
        <authorList>
            <person name="Eisen J.A."/>
            <person name="Coyne R.S."/>
            <person name="Wu M."/>
            <person name="Wu D."/>
            <person name="Thiagarajan M."/>
            <person name="Wortman J.R."/>
            <person name="Badger J.H."/>
            <person name="Ren Q."/>
            <person name="Amedeo P."/>
            <person name="Jones K.M."/>
            <person name="Tallon L.J."/>
            <person name="Delcher A.L."/>
            <person name="Salzberg S.L."/>
            <person name="Silva J.C."/>
            <person name="Haas B.J."/>
            <person name="Majoros W.H."/>
            <person name="Farzad M."/>
            <person name="Carlton J.M."/>
            <person name="Smith R.K. Jr."/>
            <person name="Garg J."/>
            <person name="Pearlman R.E."/>
            <person name="Karrer K.M."/>
            <person name="Sun L."/>
            <person name="Manning G."/>
            <person name="Elde N.C."/>
            <person name="Turkewitz A.P."/>
            <person name="Asai D.J."/>
            <person name="Wilkes D.E."/>
            <person name="Wang Y."/>
            <person name="Cai H."/>
            <person name="Collins K."/>
            <person name="Stewart B.A."/>
            <person name="Lee S.R."/>
            <person name="Wilamowska K."/>
            <person name="Weinberg Z."/>
            <person name="Ruzzo W.L."/>
            <person name="Wloga D."/>
            <person name="Gaertig J."/>
            <person name="Frankel J."/>
            <person name="Tsao C.-C."/>
            <person name="Gorovsky M.A."/>
            <person name="Keeling P.J."/>
            <person name="Waller R.F."/>
            <person name="Patron N.J."/>
            <person name="Cherry J.M."/>
            <person name="Stover N.A."/>
            <person name="Krieger C.J."/>
            <person name="del Toro C."/>
            <person name="Ryder H.F."/>
            <person name="Williamson S.C."/>
            <person name="Barbeau R.A."/>
            <person name="Hamilton E.P."/>
            <person name="Orias E."/>
        </authorList>
    </citation>
    <scope>NUCLEOTIDE SEQUENCE [LARGE SCALE GENOMIC DNA]</scope>
    <source>
        <strain evidence="2">SB210</strain>
    </source>
</reference>
<proteinExistence type="predicted"/>
<dbReference type="eggNOG" id="ENOG502SXEV">
    <property type="taxonomic scope" value="Eukaryota"/>
</dbReference>